<dbReference type="RefSeq" id="WP_153845611.1">
    <property type="nucleotide sequence ID" value="NZ_CP058555.1"/>
</dbReference>
<organism evidence="1 2">
    <name type="scientific">Sphingobacterium paramultivorum</name>
    <dbReference type="NCBI Taxonomy" id="2886510"/>
    <lineage>
        <taxon>Bacteria</taxon>
        <taxon>Pseudomonadati</taxon>
        <taxon>Bacteroidota</taxon>
        <taxon>Sphingobacteriia</taxon>
        <taxon>Sphingobacteriales</taxon>
        <taxon>Sphingobacteriaceae</taxon>
        <taxon>Sphingobacterium</taxon>
    </lineage>
</organism>
<evidence type="ECO:0000313" key="1">
    <source>
        <dbReference type="EMBL" id="QMV67974.1"/>
    </source>
</evidence>
<gene>
    <name evidence="1" type="ORF">HS960_10020</name>
</gene>
<proteinExistence type="predicted"/>
<sequence>MGSLTKYVSNDRPEFAVLIEDDDKVCYAYLLNEEKEDKIVGDIWLYNHAPTPSESEWHKKENLPFLNPSEFVKENLEPFEASSPVEVTWDFGEETVANIFLASRLIAKLTVGSCPGWSSLVTKDGPLARKM</sequence>
<accession>A0A7G5E1U9</accession>
<keyword evidence="2" id="KW-1185">Reference proteome</keyword>
<dbReference type="AlphaFoldDB" id="A0A7G5E1U9"/>
<evidence type="ECO:0000313" key="2">
    <source>
        <dbReference type="Proteomes" id="UP000515450"/>
    </source>
</evidence>
<reference evidence="1 2" key="1">
    <citation type="journal article" date="2020" name="G3 (Bethesda)">
        <title>CeMbio - The Caenorhabditis elegans Microbiome Resource.</title>
        <authorList>
            <person name="Dirksen P."/>
            <person name="Assie A."/>
            <person name="Zimmermann J."/>
            <person name="Zhang F."/>
            <person name="Tietje A.M."/>
            <person name="Marsh S.A."/>
            <person name="Felix M.A."/>
            <person name="Shapira M."/>
            <person name="Kaleta C."/>
            <person name="Schulenburg H."/>
            <person name="Samuel B."/>
        </authorList>
    </citation>
    <scope>NUCLEOTIDE SEQUENCE [LARGE SCALE GENOMIC DNA]</scope>
    <source>
        <strain evidence="1 2">BIGb0170</strain>
    </source>
</reference>
<dbReference type="EMBL" id="CP058555">
    <property type="protein sequence ID" value="QMV67974.1"/>
    <property type="molecule type" value="Genomic_DNA"/>
</dbReference>
<dbReference type="Proteomes" id="UP000515450">
    <property type="component" value="Chromosome"/>
</dbReference>
<name>A0A7G5E1U9_9SPHI</name>
<protein>
    <submittedName>
        <fullName evidence="1">Uncharacterized protein</fullName>
    </submittedName>
</protein>